<evidence type="ECO:0000313" key="1">
    <source>
        <dbReference type="EMBL" id="CEE00176.1"/>
    </source>
</evidence>
<sequence length="120" mass="13881">MDGNRDFRALQGKTGFENTIIWNKFYNFQKDGVVRAINKIETYGGCIIADSVGLGKTFEALAVHEAAEELLNYMHYSIRKQTKEEKWSIIKNYLFGVNLSFLISFNPYNTTNQIKFQQLL</sequence>
<dbReference type="InterPro" id="IPR027417">
    <property type="entry name" value="P-loop_NTPase"/>
</dbReference>
<name>A0A090IQ40_9BACI</name>
<protein>
    <recommendedName>
        <fullName evidence="3">SNF2 N-terminal domain-containing protein</fullName>
    </recommendedName>
</protein>
<dbReference type="Gene3D" id="3.40.50.10810">
    <property type="entry name" value="Tandem AAA-ATPase domain"/>
    <property type="match status" value="1"/>
</dbReference>
<gene>
    <name evidence="1" type="ORF">BT1A1_0315</name>
</gene>
<dbReference type="RefSeq" id="WP_034767369.1">
    <property type="nucleotide sequence ID" value="NZ_CCRF01000010.1"/>
</dbReference>
<dbReference type="AlphaFoldDB" id="A0A090IQ40"/>
<dbReference type="PATRIC" id="fig|35841.9.peg.3317"/>
<dbReference type="SUPFAM" id="SSF52540">
    <property type="entry name" value="P-loop containing nucleoside triphosphate hydrolases"/>
    <property type="match status" value="1"/>
</dbReference>
<dbReference type="InterPro" id="IPR038718">
    <property type="entry name" value="SNF2-like_sf"/>
</dbReference>
<evidence type="ECO:0008006" key="3">
    <source>
        <dbReference type="Google" id="ProtNLM"/>
    </source>
</evidence>
<evidence type="ECO:0000313" key="2">
    <source>
        <dbReference type="Proteomes" id="UP000040576"/>
    </source>
</evidence>
<dbReference type="Proteomes" id="UP000040576">
    <property type="component" value="Unassembled WGS sequence"/>
</dbReference>
<reference evidence="1 2" key="1">
    <citation type="submission" date="2014-07" db="EMBL/GenBank/DDBJ databases">
        <authorList>
            <person name="Wibberg Daniel"/>
        </authorList>
    </citation>
    <scope>NUCLEOTIDE SEQUENCE [LARGE SCALE GENOMIC DNA]</scope>
</reference>
<proteinExistence type="predicted"/>
<keyword evidence="2" id="KW-1185">Reference proteome</keyword>
<accession>A0A090IQ40</accession>
<dbReference type="EMBL" id="CCRF01000010">
    <property type="protein sequence ID" value="CEE00176.1"/>
    <property type="molecule type" value="Genomic_DNA"/>
</dbReference>
<organism evidence="1 2">
    <name type="scientific">Caldibacillus thermoamylovorans</name>
    <dbReference type="NCBI Taxonomy" id="35841"/>
    <lineage>
        <taxon>Bacteria</taxon>
        <taxon>Bacillati</taxon>
        <taxon>Bacillota</taxon>
        <taxon>Bacilli</taxon>
        <taxon>Bacillales</taxon>
        <taxon>Bacillaceae</taxon>
        <taxon>Caldibacillus</taxon>
    </lineage>
</organism>